<comment type="caution">
    <text evidence="2">The sequence shown here is derived from an EMBL/GenBank/DDBJ whole genome shotgun (WGS) entry which is preliminary data.</text>
</comment>
<dbReference type="PROSITE" id="PS50097">
    <property type="entry name" value="BTB"/>
    <property type="match status" value="1"/>
</dbReference>
<dbReference type="Proteomes" id="UP000265703">
    <property type="component" value="Unassembled WGS sequence"/>
</dbReference>
<dbReference type="EMBL" id="QKYT01000892">
    <property type="protein sequence ID" value="RIA80817.1"/>
    <property type="molecule type" value="Genomic_DNA"/>
</dbReference>
<protein>
    <recommendedName>
        <fullName evidence="1">BTB domain-containing protein</fullName>
    </recommendedName>
</protein>
<dbReference type="Pfam" id="PF00651">
    <property type="entry name" value="BTB"/>
    <property type="match status" value="1"/>
</dbReference>
<reference evidence="2 3" key="1">
    <citation type="submission" date="2018-06" db="EMBL/GenBank/DDBJ databases">
        <title>Comparative genomics reveals the genomic features of Rhizophagus irregularis, R. cerebriforme, R. diaphanum and Gigaspora rosea, and their symbiotic lifestyle signature.</title>
        <authorList>
            <person name="Morin E."/>
            <person name="San Clemente H."/>
            <person name="Chen E.C.H."/>
            <person name="De La Providencia I."/>
            <person name="Hainaut M."/>
            <person name="Kuo A."/>
            <person name="Kohler A."/>
            <person name="Murat C."/>
            <person name="Tang N."/>
            <person name="Roy S."/>
            <person name="Loubradou J."/>
            <person name="Henrissat B."/>
            <person name="Grigoriev I.V."/>
            <person name="Corradi N."/>
            <person name="Roux C."/>
            <person name="Martin F.M."/>
        </authorList>
    </citation>
    <scope>NUCLEOTIDE SEQUENCE [LARGE SCALE GENOMIC DNA]</scope>
    <source>
        <strain evidence="2 3">DAOM 227022</strain>
    </source>
</reference>
<evidence type="ECO:0000313" key="3">
    <source>
        <dbReference type="Proteomes" id="UP000265703"/>
    </source>
</evidence>
<dbReference type="STRING" id="658196.A0A397SA04"/>
<evidence type="ECO:0000259" key="1">
    <source>
        <dbReference type="PROSITE" id="PS50097"/>
    </source>
</evidence>
<accession>A0A397SA04</accession>
<organism evidence="2 3">
    <name type="scientific">Glomus cerebriforme</name>
    <dbReference type="NCBI Taxonomy" id="658196"/>
    <lineage>
        <taxon>Eukaryota</taxon>
        <taxon>Fungi</taxon>
        <taxon>Fungi incertae sedis</taxon>
        <taxon>Mucoromycota</taxon>
        <taxon>Glomeromycotina</taxon>
        <taxon>Glomeromycetes</taxon>
        <taxon>Glomerales</taxon>
        <taxon>Glomeraceae</taxon>
        <taxon>Glomus</taxon>
    </lineage>
</organism>
<dbReference type="AlphaFoldDB" id="A0A397SA04"/>
<dbReference type="InterPro" id="IPR000210">
    <property type="entry name" value="BTB/POZ_dom"/>
</dbReference>
<proteinExistence type="predicted"/>
<dbReference type="SUPFAM" id="SSF54695">
    <property type="entry name" value="POZ domain"/>
    <property type="match status" value="1"/>
</dbReference>
<keyword evidence="3" id="KW-1185">Reference proteome</keyword>
<dbReference type="InterPro" id="IPR011333">
    <property type="entry name" value="SKP1/BTB/POZ_sf"/>
</dbReference>
<name>A0A397SA04_9GLOM</name>
<gene>
    <name evidence="2" type="ORF">C1645_791803</name>
</gene>
<dbReference type="Gene3D" id="3.30.710.10">
    <property type="entry name" value="Potassium Channel Kv1.1, Chain A"/>
    <property type="match status" value="1"/>
</dbReference>
<dbReference type="OrthoDB" id="10250130at2759"/>
<sequence>MTTTTTQFATLDKFVPELQNIDFQGHVQLSEPSDDVPINYMIEKLHKLGPVYLNNKSTADTELHIDGCNNNPFFIHKIYLILQSNFFQEAFKDLTDGDVVTIYLPFPQHFESILEYLYDGNDDKFYETLTVDNYKQIWENVKYLGLGVKANSICETFHEEQ</sequence>
<feature type="domain" description="BTB" evidence="1">
    <location>
        <begin position="59"/>
        <end position="121"/>
    </location>
</feature>
<evidence type="ECO:0000313" key="2">
    <source>
        <dbReference type="EMBL" id="RIA80817.1"/>
    </source>
</evidence>